<sequence>MGFEWWLLPVIALPGGVGAVGRYLLDTHLKVVRGWSPVKSVAVVNLVGTGLLASLTLIAVFITVPLDKGAVTTAAMMGVASLAGGFTTFSTAMVEAVKDRQGAVANFMTLLLVLVMCCLLYVAILVLGYLGVAGTTSSR</sequence>
<feature type="transmembrane region" description="Helical" evidence="10">
    <location>
        <begin position="74"/>
        <end position="97"/>
    </location>
</feature>
<evidence type="ECO:0000256" key="5">
    <source>
        <dbReference type="ARBA" id="ARBA00023136"/>
    </source>
</evidence>
<evidence type="ECO:0000256" key="6">
    <source>
        <dbReference type="ARBA" id="ARBA00023303"/>
    </source>
</evidence>
<feature type="transmembrane region" description="Helical" evidence="10">
    <location>
        <begin position="37"/>
        <end position="62"/>
    </location>
</feature>
<keyword evidence="6" id="KW-0813">Transport</keyword>
<keyword evidence="6" id="KW-0406">Ion transport</keyword>
<dbReference type="GO" id="GO:0005886">
    <property type="term" value="C:plasma membrane"/>
    <property type="evidence" value="ECO:0007669"/>
    <property type="project" value="UniProtKB-SubCell"/>
</dbReference>
<name>A0A5J6ZCB6_9CORY</name>
<keyword evidence="2 10" id="KW-1003">Cell membrane</keyword>
<reference evidence="12" key="1">
    <citation type="submission" date="2019-10" db="EMBL/GenBank/DDBJ databases">
        <title>Complete genome sequence of Corynebacterium urogenitalis DSM 108747, isolated from the genital tract of a cow.</title>
        <authorList>
            <person name="Ruckert C."/>
            <person name="Ballas P."/>
            <person name="Wagener K."/>
            <person name="Drillich M."/>
            <person name="Kaempfer P."/>
            <person name="Busse H.-J."/>
            <person name="Ehling-Schulz M."/>
        </authorList>
    </citation>
    <scope>NUCLEOTIDE SEQUENCE [LARGE SCALE GENOMIC DNA]</scope>
    <source>
        <strain evidence="12">LMM 1652</strain>
    </source>
</reference>
<feature type="transmembrane region" description="Helical" evidence="10">
    <location>
        <begin position="109"/>
        <end position="132"/>
    </location>
</feature>
<accession>A0A5J6ZCB6</accession>
<proteinExistence type="inferred from homology"/>
<evidence type="ECO:0000256" key="1">
    <source>
        <dbReference type="ARBA" id="ARBA00004651"/>
    </source>
</evidence>
<protein>
    <recommendedName>
        <fullName evidence="10">Fluoride-specific ion channel</fullName>
    </recommendedName>
</protein>
<dbReference type="GO" id="GO:0034220">
    <property type="term" value="P:monoatomic ion transmembrane transport"/>
    <property type="evidence" value="ECO:0007669"/>
    <property type="project" value="UniProtKB-KW"/>
</dbReference>
<keyword evidence="5 10" id="KW-0472">Membrane</keyword>
<dbReference type="EMBL" id="CP045032">
    <property type="protein sequence ID" value="QFQ03393.1"/>
    <property type="molecule type" value="Genomic_DNA"/>
</dbReference>
<comment type="subcellular location">
    <subcellularLocation>
        <location evidence="1">Cell membrane</location>
        <topology evidence="1">Multi-pass membrane protein</topology>
    </subcellularLocation>
</comment>
<dbReference type="KEGG" id="cuo:CUROG_10305"/>
<organism evidence="11 12">
    <name type="scientific">Corynebacterium urogenitale</name>
    <dbReference type="NCBI Taxonomy" id="2487892"/>
    <lineage>
        <taxon>Bacteria</taxon>
        <taxon>Bacillati</taxon>
        <taxon>Actinomycetota</taxon>
        <taxon>Actinomycetes</taxon>
        <taxon>Mycobacteriales</taxon>
        <taxon>Corynebacteriaceae</taxon>
        <taxon>Corynebacterium</taxon>
    </lineage>
</organism>
<evidence type="ECO:0000313" key="12">
    <source>
        <dbReference type="Proteomes" id="UP000326711"/>
    </source>
</evidence>
<keyword evidence="3 10" id="KW-0812">Transmembrane</keyword>
<keyword evidence="4 10" id="KW-1133">Transmembrane helix</keyword>
<dbReference type="Proteomes" id="UP000326711">
    <property type="component" value="Chromosome"/>
</dbReference>
<keyword evidence="12" id="KW-1185">Reference proteome</keyword>
<keyword evidence="6" id="KW-0407">Ion channel</keyword>
<evidence type="ECO:0000256" key="4">
    <source>
        <dbReference type="ARBA" id="ARBA00022989"/>
    </source>
</evidence>
<comment type="catalytic activity">
    <reaction evidence="8">
        <text>fluoride(in) = fluoride(out)</text>
        <dbReference type="Rhea" id="RHEA:76159"/>
        <dbReference type="ChEBI" id="CHEBI:17051"/>
    </reaction>
    <physiologicalReaction direction="left-to-right" evidence="8">
        <dbReference type="Rhea" id="RHEA:76160"/>
    </physiologicalReaction>
</comment>
<evidence type="ECO:0000256" key="3">
    <source>
        <dbReference type="ARBA" id="ARBA00022692"/>
    </source>
</evidence>
<dbReference type="RefSeq" id="WP_151903634.1">
    <property type="nucleotide sequence ID" value="NZ_CP045032.1"/>
</dbReference>
<evidence type="ECO:0000313" key="11">
    <source>
        <dbReference type="EMBL" id="QFQ03393.1"/>
    </source>
</evidence>
<dbReference type="AlphaFoldDB" id="A0A5J6ZCB6"/>
<evidence type="ECO:0000256" key="2">
    <source>
        <dbReference type="ARBA" id="ARBA00022475"/>
    </source>
</evidence>
<evidence type="ECO:0000256" key="8">
    <source>
        <dbReference type="ARBA" id="ARBA00035585"/>
    </source>
</evidence>
<comment type="function">
    <text evidence="9">Fluoride-specific ion channel. Important for reducing fluoride concentration in the cell, thus reducing its toxicity.</text>
</comment>
<evidence type="ECO:0000256" key="10">
    <source>
        <dbReference type="RuleBase" id="RU004340"/>
    </source>
</evidence>
<comment type="similarity">
    <text evidence="7 10">Belongs to the fluoride channel Fluc/FEX (TC 1.A.43) family.</text>
</comment>
<dbReference type="InterPro" id="IPR003691">
    <property type="entry name" value="FluC"/>
</dbReference>
<feature type="transmembrane region" description="Helical" evidence="10">
    <location>
        <begin position="6"/>
        <end position="25"/>
    </location>
</feature>
<evidence type="ECO:0000256" key="7">
    <source>
        <dbReference type="ARBA" id="ARBA00035120"/>
    </source>
</evidence>
<dbReference type="OrthoDB" id="4408652at2"/>
<gene>
    <name evidence="11" type="primary">crcB</name>
    <name evidence="11" type="ORF">CUROG_10305</name>
</gene>
<dbReference type="Pfam" id="PF02537">
    <property type="entry name" value="CRCB"/>
    <property type="match status" value="1"/>
</dbReference>
<evidence type="ECO:0000256" key="9">
    <source>
        <dbReference type="ARBA" id="ARBA00049940"/>
    </source>
</evidence>